<protein>
    <submittedName>
        <fullName evidence="1">Uncharacterized protein</fullName>
    </submittedName>
</protein>
<reference evidence="1 2" key="2">
    <citation type="journal article" date="2021" name="Genomics">
        <title>High-quality reference genome for Clonorchis sinensis.</title>
        <authorList>
            <person name="Young N.D."/>
            <person name="Stroehlein A.J."/>
            <person name="Kinkar L."/>
            <person name="Wang T."/>
            <person name="Sohn W.M."/>
            <person name="Chang B.C.H."/>
            <person name="Kaur P."/>
            <person name="Weisz D."/>
            <person name="Dudchenko O."/>
            <person name="Aiden E.L."/>
            <person name="Korhonen P.K."/>
            <person name="Gasser R.B."/>
        </authorList>
    </citation>
    <scope>NUCLEOTIDE SEQUENCE [LARGE SCALE GENOMIC DNA]</scope>
    <source>
        <strain evidence="1">Cs-k2</strain>
    </source>
</reference>
<evidence type="ECO:0000313" key="1">
    <source>
        <dbReference type="EMBL" id="KAG5448587.1"/>
    </source>
</evidence>
<keyword evidence="2" id="KW-1185">Reference proteome</keyword>
<dbReference type="AlphaFoldDB" id="A0A419Q686"/>
<dbReference type="InParanoid" id="A0A419Q686"/>
<dbReference type="EMBL" id="NIRI02000042">
    <property type="protein sequence ID" value="KAG5448587.1"/>
    <property type="molecule type" value="Genomic_DNA"/>
</dbReference>
<dbReference type="Proteomes" id="UP000286415">
    <property type="component" value="Unassembled WGS sequence"/>
</dbReference>
<evidence type="ECO:0000313" key="2">
    <source>
        <dbReference type="Proteomes" id="UP000286415"/>
    </source>
</evidence>
<reference evidence="1 2" key="1">
    <citation type="journal article" date="2018" name="Biotechnol. Adv.">
        <title>Improved genomic resources and new bioinformatic workflow for the carcinogenic parasite Clonorchis sinensis: Biotechnological implications.</title>
        <authorList>
            <person name="Wang D."/>
            <person name="Korhonen P.K."/>
            <person name="Gasser R.B."/>
            <person name="Young N.D."/>
        </authorList>
    </citation>
    <scope>NUCLEOTIDE SEQUENCE [LARGE SCALE GENOMIC DNA]</scope>
    <source>
        <strain evidence="1">Cs-k2</strain>
    </source>
</reference>
<organism evidence="1 2">
    <name type="scientific">Clonorchis sinensis</name>
    <name type="common">Chinese liver fluke</name>
    <dbReference type="NCBI Taxonomy" id="79923"/>
    <lineage>
        <taxon>Eukaryota</taxon>
        <taxon>Metazoa</taxon>
        <taxon>Spiralia</taxon>
        <taxon>Lophotrochozoa</taxon>
        <taxon>Platyhelminthes</taxon>
        <taxon>Trematoda</taxon>
        <taxon>Digenea</taxon>
        <taxon>Opisthorchiida</taxon>
        <taxon>Opisthorchiata</taxon>
        <taxon>Opisthorchiidae</taxon>
        <taxon>Clonorchis</taxon>
    </lineage>
</organism>
<proteinExistence type="predicted"/>
<gene>
    <name evidence="1" type="ORF">CSKR_112973</name>
</gene>
<accession>A0A419Q686</accession>
<sequence length="271" mass="31195">MLLLSTCLLLLNTYLGEADWALVDVSLLAPNEQASGTENCDLIIQRNRKIWEDKSVYGCNMKTQKNQTGNQSELLMYVKLNVSNLPDDYPVELSYDFRMWYLNRLLNGGNTTCVVTTGRAQSKDAIPSTHVSEYAPRKLIPNLALTMPRDRFILVGPYVEGFCDQLNERMFNGRRLYVSGCQLVENSTVPVNGHVLAKYYLNTTEFRCDLEPYEYYDVHTLFLQELNMGAQECLFNGYWGGVQDDELFDYKVHGGDYDAYSEDYDFEVYRD</sequence>
<name>A0A419Q686_CLOSI</name>
<comment type="caution">
    <text evidence="1">The sequence shown here is derived from an EMBL/GenBank/DDBJ whole genome shotgun (WGS) entry which is preliminary data.</text>
</comment>
<dbReference type="OrthoDB" id="10294777at2759"/>